<gene>
    <name evidence="1" type="ORF">CLV99_2495</name>
</gene>
<accession>A0A4R6WH46</accession>
<dbReference type="InterPro" id="IPR041662">
    <property type="entry name" value="SusD-like_2"/>
</dbReference>
<dbReference type="EMBL" id="SNYV01000014">
    <property type="protein sequence ID" value="TDQ77100.1"/>
    <property type="molecule type" value="Genomic_DNA"/>
</dbReference>
<dbReference type="Gene3D" id="1.25.40.390">
    <property type="match status" value="1"/>
</dbReference>
<evidence type="ECO:0000313" key="2">
    <source>
        <dbReference type="Proteomes" id="UP000295292"/>
    </source>
</evidence>
<keyword evidence="2" id="KW-1185">Reference proteome</keyword>
<dbReference type="PROSITE" id="PS51257">
    <property type="entry name" value="PROKAR_LIPOPROTEIN"/>
    <property type="match status" value="1"/>
</dbReference>
<dbReference type="AlphaFoldDB" id="A0A4R6WH46"/>
<dbReference type="RefSeq" id="WP_133584750.1">
    <property type="nucleotide sequence ID" value="NZ_SNYV01000014.1"/>
</dbReference>
<dbReference type="SUPFAM" id="SSF48452">
    <property type="entry name" value="TPR-like"/>
    <property type="match status" value="1"/>
</dbReference>
<evidence type="ECO:0000313" key="1">
    <source>
        <dbReference type="EMBL" id="TDQ77100.1"/>
    </source>
</evidence>
<dbReference type="Proteomes" id="UP000295292">
    <property type="component" value="Unassembled WGS sequence"/>
</dbReference>
<name>A0A4R6WH46_9SPHI</name>
<sequence length="481" mass="54659">MNFIKLRNIFGAIALSMLIASCNKGFEDINTNPNGLKEVTAANLLAPALKKSVEYNMSRAQRVTNELMQVTVDMGDGDGKIFRYEIRANEADYLYNNLFVQINNFKDIYRLAEAENNKTFMGISLVAQTWLFSILTDTYGDIPYSQAIGGRDLNITPTFDSQEDIYKGFFQNLDSANNYLSNASNIIETADPIFKGNATLWRKFGNSLHLRLLLRASNKVGINAAQKIKRMVDDEPTKYPIMEKNDESAILRWTGVAPYTSPFATWRPGDWYGPKLTSFFVDNLNEWSDPRIQRWATLYDGNYEGIPSGYPIGSNPKAKSTLLTSLLSEPLLGNILNYAELQFILAEAAAKNWIGKKTAKEYYETGIKNAIEMWGVTMPDYYLTGIHINWDNATSLDQQMALIHQQKYYSLFFTDLQSWFEFRRTGHPELPILSGHFNGGIMPARLNYPVYLQAANPENYKAAVSRQGPDNINTLMWWQKP</sequence>
<dbReference type="OrthoDB" id="9766256at2"/>
<protein>
    <submittedName>
        <fullName evidence="1">SusD-like starch-binding protein associating with outer membrane</fullName>
    </submittedName>
</protein>
<reference evidence="1 2" key="1">
    <citation type="submission" date="2019-03" db="EMBL/GenBank/DDBJ databases">
        <title>Genomic Encyclopedia of Archaeal and Bacterial Type Strains, Phase II (KMG-II): from individual species to whole genera.</title>
        <authorList>
            <person name="Goeker M."/>
        </authorList>
    </citation>
    <scope>NUCLEOTIDE SEQUENCE [LARGE SCALE GENOMIC DNA]</scope>
    <source>
        <strain evidence="1 2">DSM 28353</strain>
    </source>
</reference>
<proteinExistence type="predicted"/>
<organism evidence="1 2">
    <name type="scientific">Sphingobacterium yanglingense</name>
    <dbReference type="NCBI Taxonomy" id="1437280"/>
    <lineage>
        <taxon>Bacteria</taxon>
        <taxon>Pseudomonadati</taxon>
        <taxon>Bacteroidota</taxon>
        <taxon>Sphingobacteriia</taxon>
        <taxon>Sphingobacteriales</taxon>
        <taxon>Sphingobacteriaceae</taxon>
        <taxon>Sphingobacterium</taxon>
    </lineage>
</organism>
<dbReference type="InterPro" id="IPR011990">
    <property type="entry name" value="TPR-like_helical_dom_sf"/>
</dbReference>
<comment type="caution">
    <text evidence="1">The sequence shown here is derived from an EMBL/GenBank/DDBJ whole genome shotgun (WGS) entry which is preliminary data.</text>
</comment>
<dbReference type="Pfam" id="PF12771">
    <property type="entry name" value="SusD-like_2"/>
    <property type="match status" value="1"/>
</dbReference>